<dbReference type="EMBL" id="WTPW01001051">
    <property type="protein sequence ID" value="KAF0459916.1"/>
    <property type="molecule type" value="Genomic_DNA"/>
</dbReference>
<organism evidence="1 2">
    <name type="scientific">Gigaspora margarita</name>
    <dbReference type="NCBI Taxonomy" id="4874"/>
    <lineage>
        <taxon>Eukaryota</taxon>
        <taxon>Fungi</taxon>
        <taxon>Fungi incertae sedis</taxon>
        <taxon>Mucoromycota</taxon>
        <taxon>Glomeromycotina</taxon>
        <taxon>Glomeromycetes</taxon>
        <taxon>Diversisporales</taxon>
        <taxon>Gigasporaceae</taxon>
        <taxon>Gigaspora</taxon>
    </lineage>
</organism>
<accession>A0A8H4AAR6</accession>
<keyword evidence="2" id="KW-1185">Reference proteome</keyword>
<sequence length="183" mass="21519">MHHCNFLILFSKTWFQELNIDLKTQLYIQTLNVLGDNYIEELFLFEADQPARFLTKYLETRKILEINDLYTIQTNFPCNVFMKNMFDYISDFVEKFDHPPIISETKNIISSANIQVRSDFVQSDLANSQSSANITRPYPHIKWANGENNALTQGMEEFGTRWNKIKKNIDVLVALWKDVKQLI</sequence>
<proteinExistence type="predicted"/>
<dbReference type="AlphaFoldDB" id="A0A8H4AAR6"/>
<name>A0A8H4AAR6_GIGMA</name>
<reference evidence="1 2" key="1">
    <citation type="journal article" date="2019" name="Environ. Microbiol.">
        <title>At the nexus of three kingdoms: the genome of the mycorrhizal fungus Gigaspora margarita provides insights into plant, endobacterial and fungal interactions.</title>
        <authorList>
            <person name="Venice F."/>
            <person name="Ghignone S."/>
            <person name="Salvioli di Fossalunga A."/>
            <person name="Amselem J."/>
            <person name="Novero M."/>
            <person name="Xianan X."/>
            <person name="Sedzielewska Toro K."/>
            <person name="Morin E."/>
            <person name="Lipzen A."/>
            <person name="Grigoriev I.V."/>
            <person name="Henrissat B."/>
            <person name="Martin F.M."/>
            <person name="Bonfante P."/>
        </authorList>
    </citation>
    <scope>NUCLEOTIDE SEQUENCE [LARGE SCALE GENOMIC DNA]</scope>
    <source>
        <strain evidence="1 2">BEG34</strain>
    </source>
</reference>
<evidence type="ECO:0000313" key="2">
    <source>
        <dbReference type="Proteomes" id="UP000439903"/>
    </source>
</evidence>
<protein>
    <submittedName>
        <fullName evidence="1">Uncharacterized protein</fullName>
    </submittedName>
</protein>
<evidence type="ECO:0000313" key="1">
    <source>
        <dbReference type="EMBL" id="KAF0459916.1"/>
    </source>
</evidence>
<gene>
    <name evidence="1" type="ORF">F8M41_000676</name>
</gene>
<dbReference type="Proteomes" id="UP000439903">
    <property type="component" value="Unassembled WGS sequence"/>
</dbReference>
<comment type="caution">
    <text evidence="1">The sequence shown here is derived from an EMBL/GenBank/DDBJ whole genome shotgun (WGS) entry which is preliminary data.</text>
</comment>